<dbReference type="EMBL" id="CP017704">
    <property type="protein sequence ID" value="ASS96013.1"/>
    <property type="molecule type" value="Genomic_DNA"/>
</dbReference>
<gene>
    <name evidence="1" type="ORF">BS1321_20140</name>
</gene>
<protein>
    <submittedName>
        <fullName evidence="1">Uncharacterized protein</fullName>
    </submittedName>
</protein>
<dbReference type="AlphaFoldDB" id="A0A223ELB2"/>
<evidence type="ECO:0000313" key="1">
    <source>
        <dbReference type="EMBL" id="ASS96013.1"/>
    </source>
</evidence>
<proteinExistence type="predicted"/>
<organism evidence="1 2">
    <name type="scientific">Peribacillus simplex NBRC 15720 = DSM 1321</name>
    <dbReference type="NCBI Taxonomy" id="1349754"/>
    <lineage>
        <taxon>Bacteria</taxon>
        <taxon>Bacillati</taxon>
        <taxon>Bacillota</taxon>
        <taxon>Bacilli</taxon>
        <taxon>Bacillales</taxon>
        <taxon>Bacillaceae</taxon>
        <taxon>Peribacillus</taxon>
    </lineage>
</organism>
<reference evidence="1 2" key="1">
    <citation type="submission" date="2016-10" db="EMBL/GenBank/DDBJ databases">
        <title>The whole genome sequencing and assembly of Bacillus simplex DSM 1321 strain.</title>
        <authorList>
            <person name="Park M.-K."/>
            <person name="Lee Y.-J."/>
            <person name="Yi H."/>
            <person name="Bahn Y.-S."/>
            <person name="Kim J.F."/>
            <person name="Lee D.-W."/>
        </authorList>
    </citation>
    <scope>NUCLEOTIDE SEQUENCE [LARGE SCALE GENOMIC DNA]</scope>
    <source>
        <strain evidence="1 2">DSM 1321</strain>
    </source>
</reference>
<accession>A0A223ELB2</accession>
<name>A0A223ELB2_9BACI</name>
<sequence>MKCTFQRGNQIGARFPGSSIRSRPRAVFVNLVVAKAGEEPLSDLRAEKRCFSFSEKRWHREQLPSSFYDDGSFFYAQKRRK</sequence>
<evidence type="ECO:0000313" key="2">
    <source>
        <dbReference type="Proteomes" id="UP000214618"/>
    </source>
</evidence>
<dbReference type="Proteomes" id="UP000214618">
    <property type="component" value="Chromosome"/>
</dbReference>